<dbReference type="GO" id="GO:0046974">
    <property type="term" value="F:histone H3K9 methyltransferase activity"/>
    <property type="evidence" value="ECO:0007669"/>
    <property type="project" value="TreeGrafter"/>
</dbReference>
<evidence type="ECO:0000256" key="3">
    <source>
        <dbReference type="SAM" id="MobiDB-lite"/>
    </source>
</evidence>
<evidence type="ECO:0000259" key="4">
    <source>
        <dbReference type="Pfam" id="PF18359"/>
    </source>
</evidence>
<sequence length="359" mass="40564">LLLNPGELCLARTDDNSNLFVAQVVAKSSPHAYCLKFPDTGATEDVETGDIAVPTVPMYDPDIKRTNYIGLRVAALVKSTYYYSQPVWSTGTIGTLPNTAHNKEFLIFFDDGFEEYVQAAFDSCDDAAMRASIIMDDRTVVQQFREKIKLLKILPLARQSIASNGIDIDKGGVYQLIRQNPERRRFIQKYFEKYPDWPLVRMKKPSPPERPAQAIVNLEHFGNNNMSARRMAKNRSQFDVVQPGPCPDKLKTATTTARKSSLPVRNDGGPEGDVLSFEMDPQTLAIRKKKEMQVADSYVKTPDFTQGLEHMPIPAINTVDDEDPPKMFYCARRFPYNHQVDVKTISRDFCSGCSCTGWW</sequence>
<dbReference type="InterPro" id="IPR041291">
    <property type="entry name" value="TUDOR_5"/>
</dbReference>
<dbReference type="AlphaFoldDB" id="A0A0C2BRV3"/>
<evidence type="ECO:0000313" key="6">
    <source>
        <dbReference type="Proteomes" id="UP000054047"/>
    </source>
</evidence>
<dbReference type="OrthoDB" id="5854591at2759"/>
<evidence type="ECO:0000256" key="2">
    <source>
        <dbReference type="ARBA" id="ARBA00023242"/>
    </source>
</evidence>
<feature type="region of interest" description="Disordered" evidence="3">
    <location>
        <begin position="239"/>
        <end position="276"/>
    </location>
</feature>
<organism evidence="5 6">
    <name type="scientific">Ancylostoma duodenale</name>
    <dbReference type="NCBI Taxonomy" id="51022"/>
    <lineage>
        <taxon>Eukaryota</taxon>
        <taxon>Metazoa</taxon>
        <taxon>Ecdysozoa</taxon>
        <taxon>Nematoda</taxon>
        <taxon>Chromadorea</taxon>
        <taxon>Rhabditida</taxon>
        <taxon>Rhabditina</taxon>
        <taxon>Rhabditomorpha</taxon>
        <taxon>Strongyloidea</taxon>
        <taxon>Ancylostomatidae</taxon>
        <taxon>Ancylostomatinae</taxon>
        <taxon>Ancylostoma</taxon>
    </lineage>
</organism>
<dbReference type="GO" id="GO:0010629">
    <property type="term" value="P:negative regulation of gene expression"/>
    <property type="evidence" value="ECO:0007669"/>
    <property type="project" value="TreeGrafter"/>
</dbReference>
<dbReference type="EMBL" id="KN768949">
    <property type="protein sequence ID" value="KIH46563.1"/>
    <property type="molecule type" value="Genomic_DNA"/>
</dbReference>
<dbReference type="PANTHER" id="PTHR46024">
    <property type="entry name" value="HISTONE-LYSINE N-METHYLTRANSFERASE EGGLESS"/>
    <property type="match status" value="1"/>
</dbReference>
<evidence type="ECO:0000256" key="1">
    <source>
        <dbReference type="ARBA" id="ARBA00004123"/>
    </source>
</evidence>
<gene>
    <name evidence="5" type="ORF">ANCDUO_23384</name>
</gene>
<protein>
    <recommendedName>
        <fullName evidence="4">Histone methyltransferase Tudor domain-containing protein</fullName>
    </recommendedName>
</protein>
<reference evidence="5 6" key="1">
    <citation type="submission" date="2013-12" db="EMBL/GenBank/DDBJ databases">
        <title>Draft genome of the parsitic nematode Ancylostoma duodenale.</title>
        <authorList>
            <person name="Mitreva M."/>
        </authorList>
    </citation>
    <scope>NUCLEOTIDE SEQUENCE [LARGE SCALE GENOMIC DNA]</scope>
    <source>
        <strain evidence="5 6">Zhejiang</strain>
    </source>
</reference>
<dbReference type="GO" id="GO:0005634">
    <property type="term" value="C:nucleus"/>
    <property type="evidence" value="ECO:0007669"/>
    <property type="project" value="UniProtKB-SubCell"/>
</dbReference>
<proteinExistence type="predicted"/>
<keyword evidence="2" id="KW-0539">Nucleus</keyword>
<feature type="non-terminal residue" evidence="5">
    <location>
        <position position="1"/>
    </location>
</feature>
<dbReference type="SUPFAM" id="SSF82199">
    <property type="entry name" value="SET domain"/>
    <property type="match status" value="1"/>
</dbReference>
<dbReference type="Pfam" id="PF18359">
    <property type="entry name" value="Tudor_5"/>
    <property type="match status" value="1"/>
</dbReference>
<keyword evidence="6" id="KW-1185">Reference proteome</keyword>
<feature type="domain" description="Histone methyltransferase Tudor" evidence="4">
    <location>
        <begin position="68"/>
        <end position="119"/>
    </location>
</feature>
<dbReference type="InterPro" id="IPR051516">
    <property type="entry name" value="SETDB_methyltransferase"/>
</dbReference>
<dbReference type="PANTHER" id="PTHR46024:SF1">
    <property type="entry name" value="HISTONE-LYSINE N-METHYLTRANSFERASE EGGLESS"/>
    <property type="match status" value="1"/>
</dbReference>
<comment type="subcellular location">
    <subcellularLocation>
        <location evidence="1">Nucleus</location>
    </subcellularLocation>
</comment>
<dbReference type="Proteomes" id="UP000054047">
    <property type="component" value="Unassembled WGS sequence"/>
</dbReference>
<dbReference type="InterPro" id="IPR046341">
    <property type="entry name" value="SET_dom_sf"/>
</dbReference>
<name>A0A0C2BRV3_9BILA</name>
<accession>A0A0C2BRV3</accession>
<dbReference type="GO" id="GO:0070828">
    <property type="term" value="P:heterochromatin organization"/>
    <property type="evidence" value="ECO:0007669"/>
    <property type="project" value="TreeGrafter"/>
</dbReference>
<dbReference type="Gene3D" id="2.170.270.10">
    <property type="entry name" value="SET domain"/>
    <property type="match status" value="1"/>
</dbReference>
<evidence type="ECO:0000313" key="5">
    <source>
        <dbReference type="EMBL" id="KIH46563.1"/>
    </source>
</evidence>